<dbReference type="Pfam" id="PF00392">
    <property type="entry name" value="GntR"/>
    <property type="match status" value="1"/>
</dbReference>
<keyword evidence="4" id="KW-0238">DNA-binding</keyword>
<dbReference type="InterPro" id="IPR015424">
    <property type="entry name" value="PyrdxlP-dep_Trfase"/>
</dbReference>
<comment type="caution">
    <text evidence="7">The sequence shown here is derived from an EMBL/GenBank/DDBJ whole genome shotgun (WGS) entry which is preliminary data.</text>
</comment>
<dbReference type="CDD" id="cd07377">
    <property type="entry name" value="WHTH_GntR"/>
    <property type="match status" value="1"/>
</dbReference>
<evidence type="ECO:0000256" key="4">
    <source>
        <dbReference type="ARBA" id="ARBA00023125"/>
    </source>
</evidence>
<dbReference type="Pfam" id="PF00155">
    <property type="entry name" value="Aminotran_1_2"/>
    <property type="match status" value="1"/>
</dbReference>
<evidence type="ECO:0000256" key="1">
    <source>
        <dbReference type="ARBA" id="ARBA00005384"/>
    </source>
</evidence>
<dbReference type="InterPro" id="IPR000524">
    <property type="entry name" value="Tscrpt_reg_HTH_GntR"/>
</dbReference>
<dbReference type="RefSeq" id="WP_106520736.1">
    <property type="nucleotide sequence ID" value="NZ_PYGD01000001.1"/>
</dbReference>
<comment type="similarity">
    <text evidence="1">In the C-terminal section; belongs to the class-I pyridoxal-phosphate-dependent aminotransferase family.</text>
</comment>
<dbReference type="PROSITE" id="PS50949">
    <property type="entry name" value="HTH_GNTR"/>
    <property type="match status" value="1"/>
</dbReference>
<dbReference type="SUPFAM" id="SSF53383">
    <property type="entry name" value="PLP-dependent transferases"/>
    <property type="match status" value="1"/>
</dbReference>
<dbReference type="CDD" id="cd00609">
    <property type="entry name" value="AAT_like"/>
    <property type="match status" value="1"/>
</dbReference>
<protein>
    <submittedName>
        <fullName evidence="7">GntR family transcriptional regulator</fullName>
    </submittedName>
</protein>
<dbReference type="InterPro" id="IPR004839">
    <property type="entry name" value="Aminotransferase_I/II_large"/>
</dbReference>
<dbReference type="GO" id="GO:0030170">
    <property type="term" value="F:pyridoxal phosphate binding"/>
    <property type="evidence" value="ECO:0007669"/>
    <property type="project" value="InterPro"/>
</dbReference>
<dbReference type="PANTHER" id="PTHR46577">
    <property type="entry name" value="HTH-TYPE TRANSCRIPTIONAL REGULATORY PROTEIN GABR"/>
    <property type="match status" value="1"/>
</dbReference>
<dbReference type="SMART" id="SM00345">
    <property type="entry name" value="HTH_GNTR"/>
    <property type="match status" value="1"/>
</dbReference>
<keyword evidence="5" id="KW-0804">Transcription</keyword>
<feature type="domain" description="HTH gntR-type" evidence="6">
    <location>
        <begin position="16"/>
        <end position="84"/>
    </location>
</feature>
<dbReference type="InterPro" id="IPR015421">
    <property type="entry name" value="PyrdxlP-dep_Trfase_major"/>
</dbReference>
<dbReference type="PANTHER" id="PTHR46577:SF1">
    <property type="entry name" value="HTH-TYPE TRANSCRIPTIONAL REGULATORY PROTEIN GABR"/>
    <property type="match status" value="1"/>
</dbReference>
<evidence type="ECO:0000313" key="7">
    <source>
        <dbReference type="EMBL" id="PSK93997.1"/>
    </source>
</evidence>
<keyword evidence="3" id="KW-0805">Transcription regulation</keyword>
<name>A0A2P8D9X2_9BACT</name>
<evidence type="ECO:0000313" key="8">
    <source>
        <dbReference type="Proteomes" id="UP000240572"/>
    </source>
</evidence>
<dbReference type="EMBL" id="PYGD01000001">
    <property type="protein sequence ID" value="PSK93997.1"/>
    <property type="molecule type" value="Genomic_DNA"/>
</dbReference>
<dbReference type="AlphaFoldDB" id="A0A2P8D9X2"/>
<dbReference type="OrthoDB" id="594134at2"/>
<evidence type="ECO:0000256" key="2">
    <source>
        <dbReference type="ARBA" id="ARBA00022898"/>
    </source>
</evidence>
<organism evidence="7 8">
    <name type="scientific">Taibaiella chishuiensis</name>
    <dbReference type="NCBI Taxonomy" id="1434707"/>
    <lineage>
        <taxon>Bacteria</taxon>
        <taxon>Pseudomonadati</taxon>
        <taxon>Bacteroidota</taxon>
        <taxon>Chitinophagia</taxon>
        <taxon>Chitinophagales</taxon>
        <taxon>Chitinophagaceae</taxon>
        <taxon>Taibaiella</taxon>
    </lineage>
</organism>
<proteinExistence type="inferred from homology"/>
<evidence type="ECO:0000259" key="6">
    <source>
        <dbReference type="PROSITE" id="PS50949"/>
    </source>
</evidence>
<keyword evidence="8" id="KW-1185">Reference proteome</keyword>
<dbReference type="GO" id="GO:0003700">
    <property type="term" value="F:DNA-binding transcription factor activity"/>
    <property type="evidence" value="ECO:0007669"/>
    <property type="project" value="InterPro"/>
</dbReference>
<dbReference type="Gene3D" id="3.40.640.10">
    <property type="entry name" value="Type I PLP-dependent aspartate aminotransferase-like (Major domain)"/>
    <property type="match status" value="1"/>
</dbReference>
<evidence type="ECO:0000256" key="5">
    <source>
        <dbReference type="ARBA" id="ARBA00023163"/>
    </source>
</evidence>
<sequence>MFPFENVIVLDKTSRQPVYRQIAHCLIQAIRSGTLKAGAHLPGSRELAQSLGVHRKTVLAAYEELDRQDWITIIPRKYTAVSDRIPLLKPRPWNQAARPPGYARDLALPFSTIAGNPAVADSVPGILIDDGHPDVRLSPIDHLLKTYRALTARKHRVKNAATGTAQGIQPLRDILAAYLSETRGLSLTADNLLITHGAQMSIYLAANLLLHPSSVMITGRPGYPAARQTFEATGAKVIEVPVDDNGIDTDAIEAVCKKKKVTAVYVIPHHHYPTTVTLSVERRMKLLELSGKYSFAIIEDDYDYDYHYTAAPYLPLASAAHDGQVIYTGSFSKMLDPSLRIGFMVAPANFIRQCTALRQLIDVGGDGYMQYALSILIREGELKRHLKKAKKCYHQRLNFLDTLLKARLGAYLDYTLPGGGMAIWIKLKPGYPVDRLLECPQLRLLGADRGQQAFRFGFAAMNEQELEQAVDLLHSILRTIKAPHKKGAARDRH</sequence>
<dbReference type="GO" id="GO:0003677">
    <property type="term" value="F:DNA binding"/>
    <property type="evidence" value="ECO:0007669"/>
    <property type="project" value="UniProtKB-KW"/>
</dbReference>
<dbReference type="InterPro" id="IPR051446">
    <property type="entry name" value="HTH_trans_reg/aminotransferase"/>
</dbReference>
<dbReference type="InterPro" id="IPR036388">
    <property type="entry name" value="WH-like_DNA-bd_sf"/>
</dbReference>
<dbReference type="InterPro" id="IPR036390">
    <property type="entry name" value="WH_DNA-bd_sf"/>
</dbReference>
<dbReference type="Gene3D" id="1.10.10.10">
    <property type="entry name" value="Winged helix-like DNA-binding domain superfamily/Winged helix DNA-binding domain"/>
    <property type="match status" value="1"/>
</dbReference>
<gene>
    <name evidence="7" type="ORF">B0I18_101147</name>
</gene>
<dbReference type="SUPFAM" id="SSF46785">
    <property type="entry name" value="Winged helix' DNA-binding domain"/>
    <property type="match status" value="1"/>
</dbReference>
<accession>A0A2P8D9X2</accession>
<keyword evidence="2" id="KW-0663">Pyridoxal phosphate</keyword>
<reference evidence="7 8" key="1">
    <citation type="submission" date="2018-03" db="EMBL/GenBank/DDBJ databases">
        <title>Genomic Encyclopedia of Type Strains, Phase III (KMG-III): the genomes of soil and plant-associated and newly described type strains.</title>
        <authorList>
            <person name="Whitman W."/>
        </authorList>
    </citation>
    <scope>NUCLEOTIDE SEQUENCE [LARGE SCALE GENOMIC DNA]</scope>
    <source>
        <strain evidence="7 8">CGMCC 1.12700</strain>
    </source>
</reference>
<evidence type="ECO:0000256" key="3">
    <source>
        <dbReference type="ARBA" id="ARBA00023015"/>
    </source>
</evidence>
<dbReference type="Proteomes" id="UP000240572">
    <property type="component" value="Unassembled WGS sequence"/>
</dbReference>